<dbReference type="NCBIfam" id="TIGR04183">
    <property type="entry name" value="Por_Secre_tail"/>
    <property type="match status" value="1"/>
</dbReference>
<evidence type="ECO:0000256" key="1">
    <source>
        <dbReference type="SAM" id="SignalP"/>
    </source>
</evidence>
<feature type="domain" description="Porphyranase beta-sandwich" evidence="3">
    <location>
        <begin position="438"/>
        <end position="538"/>
    </location>
</feature>
<keyword evidence="6" id="KW-1185">Reference proteome</keyword>
<dbReference type="InterPro" id="IPR041224">
    <property type="entry name" value="BPA_C"/>
</dbReference>
<dbReference type="AlphaFoldDB" id="A0AAX1NC65"/>
<evidence type="ECO:0000259" key="3">
    <source>
        <dbReference type="Pfam" id="PF18206"/>
    </source>
</evidence>
<dbReference type="Pfam" id="PF18962">
    <property type="entry name" value="Por_Secre_tail"/>
    <property type="match status" value="1"/>
</dbReference>
<dbReference type="SUPFAM" id="SSF51445">
    <property type="entry name" value="(Trans)glycosidases"/>
    <property type="match status" value="1"/>
</dbReference>
<evidence type="ECO:0000259" key="2">
    <source>
        <dbReference type="Pfam" id="PF18040"/>
    </source>
</evidence>
<dbReference type="InterPro" id="IPR017853">
    <property type="entry name" value="GH"/>
</dbReference>
<dbReference type="Pfam" id="PF18040">
    <property type="entry name" value="BPA_C"/>
    <property type="match status" value="1"/>
</dbReference>
<evidence type="ECO:0000259" key="4">
    <source>
        <dbReference type="Pfam" id="PF18962"/>
    </source>
</evidence>
<protein>
    <submittedName>
        <fullName evidence="5">T9SS type A sorting domain-containing protein</fullName>
    </submittedName>
</protein>
<name>A0AAX1NC65_9BACT</name>
<sequence length="735" mass="86021">MYNKIIVCFLLFGLFSLTANAQENIDVYFNTLYKVDTFNTFDRSKYITIHESLFNNDIRNHPEEMNYLFHELDVSLGRNNGALGWYMNQATEDPTRKGFVDPEYLIKQGYYQSVLNFGQQATDLHQYDNYVDEMIGGQIHPFWPGQKTQPFKNPNEGWYIAGPQAVGEYMGRYLNEFYREENEEPTMGQKRPKYLEVLNEPLYELIDGADHDTVEVIDVFDFHNEVAKEIKNFNSEVKIGGYTAAFPFYDLDNFNRWNERMKLFYDHCGDEMDFISIHIYDFNRHHQNNGASFEGPVTFSGGRLEATFDLMNSYSHFKYGHVIPMLISEYGGRDHATEWKEWTKERDWHFMKSFSPLLMQFMQRPHQILKSIPFVLLKAEWGRTHVPYPWRLMRQEKELSGDSEEWVFTEMIKFYELWAEVKGKRLDVRGDYSNLIKDAYLYQNEAFVIISNLTKEEQWVYITPKMLGDDTLKNIEEKQLFFDGTTPQLETKSHLIREAIPIALKEEATAIIKLSFDREIQPSEETKEHQYYSSNLIQEIHQNQKVQYSFDQVDLSNEYQGILRISLGRGLERNSQPKVWVNDELIENVSEVVGQTQRLRGQIFTMIEAVIPKELLQTNNKVEIAFDDDGGYISSVILKVLNSTTPFDYQPPTGIDNSELNGIKIYPNPVSDRLEIKLNNKVKLPCPVSFMDISGHILKEMTLYKHHSNIDISNLPKGIYLLNIHGKYIKKVLIN</sequence>
<dbReference type="Pfam" id="PF18206">
    <property type="entry name" value="Porphyrn_cat_1"/>
    <property type="match status" value="1"/>
</dbReference>
<dbReference type="Gene3D" id="2.60.120.1200">
    <property type="match status" value="1"/>
</dbReference>
<feature type="chain" id="PRO_5043387750" evidence="1">
    <location>
        <begin position="22"/>
        <end position="735"/>
    </location>
</feature>
<evidence type="ECO:0000313" key="5">
    <source>
        <dbReference type="EMBL" id="QWG05116.1"/>
    </source>
</evidence>
<proteinExistence type="predicted"/>
<dbReference type="Proteomes" id="UP000678679">
    <property type="component" value="Chromosome 2"/>
</dbReference>
<dbReference type="Gene3D" id="3.20.20.80">
    <property type="entry name" value="Glycosidases"/>
    <property type="match status" value="1"/>
</dbReference>
<dbReference type="InterPro" id="IPR040527">
    <property type="entry name" value="Beta-sand_Porphyrn"/>
</dbReference>
<dbReference type="InterPro" id="IPR026444">
    <property type="entry name" value="Secre_tail"/>
</dbReference>
<reference evidence="5 6" key="1">
    <citation type="submission" date="2021-05" db="EMBL/GenBank/DDBJ databases">
        <title>Comparative genomic studies on the polysaccharide-degrading batcterial strains of the Flammeovirga genus.</title>
        <authorList>
            <person name="Zewei F."/>
            <person name="Zheng Z."/>
            <person name="Yu L."/>
            <person name="Ruyue G."/>
            <person name="Yanhong M."/>
            <person name="Yuanyuan C."/>
            <person name="Jingyan G."/>
            <person name="Wenjun H."/>
        </authorList>
    </citation>
    <scope>NUCLEOTIDE SEQUENCE [LARGE SCALE GENOMIC DNA]</scope>
    <source>
        <strain evidence="5 6">NBRC:100898</strain>
    </source>
</reference>
<keyword evidence="1" id="KW-0732">Signal</keyword>
<organism evidence="5 6">
    <name type="scientific">Flammeovirga yaeyamensis</name>
    <dbReference type="NCBI Taxonomy" id="367791"/>
    <lineage>
        <taxon>Bacteria</taxon>
        <taxon>Pseudomonadati</taxon>
        <taxon>Bacteroidota</taxon>
        <taxon>Cytophagia</taxon>
        <taxon>Cytophagales</taxon>
        <taxon>Flammeovirgaceae</taxon>
        <taxon>Flammeovirga</taxon>
    </lineage>
</organism>
<dbReference type="CDD" id="cd21510">
    <property type="entry name" value="agarase_cat"/>
    <property type="match status" value="1"/>
</dbReference>
<dbReference type="EMBL" id="CP076133">
    <property type="protein sequence ID" value="QWG05116.1"/>
    <property type="molecule type" value="Genomic_DNA"/>
</dbReference>
<dbReference type="RefSeq" id="WP_169662206.1">
    <property type="nucleotide sequence ID" value="NZ_CP076133.1"/>
</dbReference>
<gene>
    <name evidence="5" type="ORF">KMW28_22085</name>
</gene>
<feature type="signal peptide" evidence="1">
    <location>
        <begin position="1"/>
        <end position="21"/>
    </location>
</feature>
<evidence type="ECO:0000313" key="6">
    <source>
        <dbReference type="Proteomes" id="UP000678679"/>
    </source>
</evidence>
<feature type="domain" description="Beta-porphyranase A C-terminal" evidence="2">
    <location>
        <begin position="547"/>
        <end position="640"/>
    </location>
</feature>
<dbReference type="KEGG" id="fya:KMW28_22085"/>
<feature type="domain" description="Secretion system C-terminal sorting" evidence="4">
    <location>
        <begin position="665"/>
        <end position="734"/>
    </location>
</feature>
<accession>A0AAX1NC65</accession>